<evidence type="ECO:0000313" key="3">
    <source>
        <dbReference type="EMBL" id="AUX10539.1"/>
    </source>
</evidence>
<organism evidence="3 4">
    <name type="scientific">Halalkaliarchaeum desulfuricum</name>
    <dbReference type="NCBI Taxonomy" id="2055893"/>
    <lineage>
        <taxon>Archaea</taxon>
        <taxon>Methanobacteriati</taxon>
        <taxon>Methanobacteriota</taxon>
        <taxon>Stenosarchaea group</taxon>
        <taxon>Halobacteria</taxon>
        <taxon>Halobacteriales</taxon>
        <taxon>Haloferacaceae</taxon>
        <taxon>Halalkaliarchaeum</taxon>
    </lineage>
</organism>
<reference evidence="4" key="1">
    <citation type="submission" date="2017-11" db="EMBL/GenBank/DDBJ databases">
        <title>Phenotypic and genomic properties of facultatively anaerobic sulfur-reducing natronoarchaea from hypersaline soda lakes.</title>
        <authorList>
            <person name="Sorokin D.Y."/>
            <person name="Kublanov I.V."/>
            <person name="Roman P."/>
            <person name="Sinninghe Damste J.S."/>
            <person name="Golyshin P.N."/>
            <person name="Rojo D."/>
            <person name="Ciordia S."/>
            <person name="Mena M.D.C."/>
            <person name="Ferrer M."/>
            <person name="Messina E."/>
            <person name="Smedile F."/>
            <person name="La Spada G."/>
            <person name="La Cono V."/>
            <person name="Yakimov M.M."/>
        </authorList>
    </citation>
    <scope>NUCLEOTIDE SEQUENCE [LARGE SCALE GENOMIC DNA]</scope>
    <source>
        <strain evidence="4">AArc-Sl</strain>
    </source>
</reference>
<keyword evidence="2" id="KW-0812">Transmembrane</keyword>
<feature type="transmembrane region" description="Helical" evidence="2">
    <location>
        <begin position="93"/>
        <end position="115"/>
    </location>
</feature>
<dbReference type="Proteomes" id="UP000263012">
    <property type="component" value="Chromosome"/>
</dbReference>
<dbReference type="KEGG" id="hdf:AArcSl_2928"/>
<feature type="region of interest" description="Disordered" evidence="1">
    <location>
        <begin position="237"/>
        <end position="257"/>
    </location>
</feature>
<protein>
    <submittedName>
        <fullName evidence="3">Uncharacterized protein</fullName>
    </submittedName>
</protein>
<feature type="transmembrane region" description="Helical" evidence="2">
    <location>
        <begin position="29"/>
        <end position="49"/>
    </location>
</feature>
<feature type="compositionally biased region" description="Low complexity" evidence="1">
    <location>
        <begin position="238"/>
        <end position="257"/>
    </location>
</feature>
<feature type="transmembrane region" description="Helical" evidence="2">
    <location>
        <begin position="136"/>
        <end position="158"/>
    </location>
</feature>
<evidence type="ECO:0000313" key="4">
    <source>
        <dbReference type="Proteomes" id="UP000263012"/>
    </source>
</evidence>
<evidence type="ECO:0000256" key="1">
    <source>
        <dbReference type="SAM" id="MobiDB-lite"/>
    </source>
</evidence>
<sequence>MSSPSTSPSRSPPSLDQLLTRTLAHLDRLLVLAAVPLVTSLLNVSDLLATAQTRGMSVTASFPVYRYDLWSFVDAPDDGGLTVSVPFGTVESIALVIPLLVAYVIVSGALSAGYFGSIASGLTTGSFDFVANVRRFGLRMIALEVLVIAALLVVFLPLLVVPPLFVLAILAVLVLAYFLFPTVYVLVLEDRGIESALRRGYDLVTTHQPIVVFLAIVVATLMCSVPLSSWRIRGSVARSWPHSSPHPSGSRSTSRPW</sequence>
<dbReference type="AlphaFoldDB" id="A0A343TN67"/>
<feature type="transmembrane region" description="Helical" evidence="2">
    <location>
        <begin position="209"/>
        <end position="230"/>
    </location>
</feature>
<accession>A0A343TN67</accession>
<keyword evidence="2" id="KW-1133">Transmembrane helix</keyword>
<keyword evidence="2" id="KW-0472">Membrane</keyword>
<keyword evidence="4" id="KW-1185">Reference proteome</keyword>
<dbReference type="EMBL" id="CP025066">
    <property type="protein sequence ID" value="AUX10539.1"/>
    <property type="molecule type" value="Genomic_DNA"/>
</dbReference>
<gene>
    <name evidence="3" type="ORF">AArcSl_2928</name>
</gene>
<proteinExistence type="predicted"/>
<name>A0A343TN67_9EURY</name>
<evidence type="ECO:0000256" key="2">
    <source>
        <dbReference type="SAM" id="Phobius"/>
    </source>
</evidence>
<feature type="transmembrane region" description="Helical" evidence="2">
    <location>
        <begin position="164"/>
        <end position="188"/>
    </location>
</feature>